<dbReference type="InterPro" id="IPR011004">
    <property type="entry name" value="Trimer_LpxA-like_sf"/>
</dbReference>
<feature type="compositionally biased region" description="Basic and acidic residues" evidence="1">
    <location>
        <begin position="418"/>
        <end position="440"/>
    </location>
</feature>
<dbReference type="EMBL" id="HBGE01028495">
    <property type="protein sequence ID" value="CAD9120720.1"/>
    <property type="molecule type" value="Transcribed_RNA"/>
</dbReference>
<reference evidence="3" key="1">
    <citation type="submission" date="2021-01" db="EMBL/GenBank/DDBJ databases">
        <authorList>
            <person name="Corre E."/>
            <person name="Pelletier E."/>
            <person name="Niang G."/>
            <person name="Scheremetjew M."/>
            <person name="Finn R."/>
            <person name="Kale V."/>
            <person name="Holt S."/>
            <person name="Cochrane G."/>
            <person name="Meng A."/>
            <person name="Brown T."/>
            <person name="Cohen L."/>
        </authorList>
    </citation>
    <scope>NUCLEOTIDE SEQUENCE</scope>
    <source>
        <strain evidence="3">OF101</strain>
    </source>
</reference>
<dbReference type="PROSITE" id="PS51688">
    <property type="entry name" value="ICA"/>
    <property type="match status" value="1"/>
</dbReference>
<protein>
    <recommendedName>
        <fullName evidence="2">Peptidase S74 domain-containing protein</fullName>
    </recommendedName>
</protein>
<proteinExistence type="predicted"/>
<gene>
    <name evidence="3" type="ORF">ACAT0790_LOCUS17117</name>
</gene>
<feature type="region of interest" description="Disordered" evidence="1">
    <location>
        <begin position="418"/>
        <end position="448"/>
    </location>
</feature>
<dbReference type="Gene3D" id="2.160.10.10">
    <property type="entry name" value="Hexapeptide repeat proteins"/>
    <property type="match status" value="1"/>
</dbReference>
<evidence type="ECO:0000256" key="1">
    <source>
        <dbReference type="SAM" id="MobiDB-lite"/>
    </source>
</evidence>
<dbReference type="SUPFAM" id="SSF51161">
    <property type="entry name" value="Trimeric LpxA-like enzymes"/>
    <property type="match status" value="1"/>
</dbReference>
<feature type="domain" description="Peptidase S74" evidence="2">
    <location>
        <begin position="246"/>
        <end position="364"/>
    </location>
</feature>
<accession>A0A7S1M385</accession>
<evidence type="ECO:0000259" key="2">
    <source>
        <dbReference type="PROSITE" id="PS51688"/>
    </source>
</evidence>
<evidence type="ECO:0000313" key="3">
    <source>
        <dbReference type="EMBL" id="CAD9120720.1"/>
    </source>
</evidence>
<organism evidence="3">
    <name type="scientific">Alexandrium catenella</name>
    <name type="common">Red tide dinoflagellate</name>
    <name type="synonym">Gonyaulax catenella</name>
    <dbReference type="NCBI Taxonomy" id="2925"/>
    <lineage>
        <taxon>Eukaryota</taxon>
        <taxon>Sar</taxon>
        <taxon>Alveolata</taxon>
        <taxon>Dinophyceae</taxon>
        <taxon>Gonyaulacales</taxon>
        <taxon>Pyrocystaceae</taxon>
        <taxon>Alexandrium</taxon>
    </lineage>
</organism>
<name>A0A7S1M385_ALECA</name>
<sequence>MGASNVGGALSVYAMAALGSELSVIGYSGIGSSVSLRSMARVGAKLSVMSFVTFGSALSLRRFARMGSSISVHGIARLGASMSLLDCANFGSSISLRSFARVGRCLSVMDLTWMGSSLSLRTYARYGSSLSINGLSRVGSGLSILDVIQMGAALSVRGFARIGSSLSVFDFVNLGSSLSVRSFIRMGSALTSDKINFGDTNSYTKYVSTPAKAIETFVDNTRGISVTATGGVLHGTWTSDNAVTTSDRRLKKSIMPLYKAIAESANKAPQATSTSSRPAGTEKASTVGWVLRQLRPVSFKFKHGPESKQSRYGFVAQELQQVLPSVVRGQGEKHLTVVYQDLIALLTLAAQVLQDRVNQQEDSITNIVKHLKSLDEKIEGILAKQQDVTKVDSTSSTLTAYLQKMEEKLEHVLLRQQQQDERNAAKKYSQEVDDRGEHIRGWPHAVQI</sequence>
<dbReference type="Pfam" id="PF13884">
    <property type="entry name" value="Peptidase_S74"/>
    <property type="match status" value="1"/>
</dbReference>
<dbReference type="InterPro" id="IPR030392">
    <property type="entry name" value="S74_ICA"/>
</dbReference>
<dbReference type="AlphaFoldDB" id="A0A7S1M385"/>